<keyword evidence="2" id="KW-1185">Reference proteome</keyword>
<organism evidence="1 2">
    <name type="scientific">Pseudoduganella aquatica</name>
    <dbReference type="NCBI Taxonomy" id="2660641"/>
    <lineage>
        <taxon>Bacteria</taxon>
        <taxon>Pseudomonadati</taxon>
        <taxon>Pseudomonadota</taxon>
        <taxon>Betaproteobacteria</taxon>
        <taxon>Burkholderiales</taxon>
        <taxon>Oxalobacteraceae</taxon>
        <taxon>Telluria group</taxon>
        <taxon>Pseudoduganella</taxon>
    </lineage>
</organism>
<comment type="caution">
    <text evidence="1">The sequence shown here is derived from an EMBL/GenBank/DDBJ whole genome shotgun (WGS) entry which is preliminary data.</text>
</comment>
<dbReference type="RefSeq" id="WP_161072416.1">
    <property type="nucleotide sequence ID" value="NZ_CP086370.1"/>
</dbReference>
<dbReference type="Gene3D" id="1.10.1660.10">
    <property type="match status" value="1"/>
</dbReference>
<sequence length="112" mass="12080">MQIHGELLDDAALTLEELARACAVEPEWVLRHVSSGALLCSAEGAAIVVDTAGAAMASPQAWRFASGELRRALNLLRVERDFEADEELAALVVDLCEEVRRLKSKLHSPGTA</sequence>
<reference evidence="1 2" key="1">
    <citation type="submission" date="2019-12" db="EMBL/GenBank/DDBJ databases">
        <title>Novel species isolated from a subtropical stream in China.</title>
        <authorList>
            <person name="Lu H."/>
        </authorList>
    </citation>
    <scope>NUCLEOTIDE SEQUENCE [LARGE SCALE GENOMIC DNA]</scope>
    <source>
        <strain evidence="1 2">FT127W</strain>
    </source>
</reference>
<name>A0A7X4KNE3_9BURK</name>
<dbReference type="Proteomes" id="UP000450676">
    <property type="component" value="Unassembled WGS sequence"/>
</dbReference>
<gene>
    <name evidence="1" type="ORF">GTP77_12135</name>
</gene>
<accession>A0A7X4KNE3</accession>
<dbReference type="EMBL" id="WWCU01000011">
    <property type="protein sequence ID" value="MYN08081.1"/>
    <property type="molecule type" value="Genomic_DNA"/>
</dbReference>
<evidence type="ECO:0000313" key="1">
    <source>
        <dbReference type="EMBL" id="MYN08081.1"/>
    </source>
</evidence>
<evidence type="ECO:0000313" key="2">
    <source>
        <dbReference type="Proteomes" id="UP000450676"/>
    </source>
</evidence>
<proteinExistence type="predicted"/>
<dbReference type="AlphaFoldDB" id="A0A7X4KNE3"/>
<protein>
    <submittedName>
        <fullName evidence="1">MerR family transcriptional regulator</fullName>
    </submittedName>
</protein>